<dbReference type="InterPro" id="IPR020902">
    <property type="entry name" value="Actin/actin-like_CS"/>
</dbReference>
<dbReference type="InterPro" id="IPR043129">
    <property type="entry name" value="ATPase_NBD"/>
</dbReference>
<proteinExistence type="inferred from homology"/>
<dbReference type="CDD" id="cd10216">
    <property type="entry name" value="ASKHA_NBD_Arp1"/>
    <property type="match status" value="1"/>
</dbReference>
<reference evidence="2 3" key="1">
    <citation type="journal article" date="2024" name="Commun. Biol.">
        <title>Comparative genomic analysis of thermophilic fungi reveals convergent evolutionary adaptations and gene losses.</title>
        <authorList>
            <person name="Steindorff A.S."/>
            <person name="Aguilar-Pontes M.V."/>
            <person name="Robinson A.J."/>
            <person name="Andreopoulos B."/>
            <person name="LaButti K."/>
            <person name="Kuo A."/>
            <person name="Mondo S."/>
            <person name="Riley R."/>
            <person name="Otillar R."/>
            <person name="Haridas S."/>
            <person name="Lipzen A."/>
            <person name="Grimwood J."/>
            <person name="Schmutz J."/>
            <person name="Clum A."/>
            <person name="Reid I.D."/>
            <person name="Moisan M.C."/>
            <person name="Butler G."/>
            <person name="Nguyen T.T.M."/>
            <person name="Dewar K."/>
            <person name="Conant G."/>
            <person name="Drula E."/>
            <person name="Henrissat B."/>
            <person name="Hansel C."/>
            <person name="Singer S."/>
            <person name="Hutchinson M.I."/>
            <person name="de Vries R.P."/>
            <person name="Natvig D.O."/>
            <person name="Powell A.J."/>
            <person name="Tsang A."/>
            <person name="Grigoriev I.V."/>
        </authorList>
    </citation>
    <scope>NUCLEOTIDE SEQUENCE [LARGE SCALE GENOMIC DNA]</scope>
    <source>
        <strain evidence="2 3">CBS 620.91</strain>
    </source>
</reference>
<dbReference type="EMBL" id="JAZGSY010000229">
    <property type="protein sequence ID" value="KAL1838221.1"/>
    <property type="molecule type" value="Genomic_DNA"/>
</dbReference>
<dbReference type="Gene3D" id="3.30.420.40">
    <property type="match status" value="2"/>
</dbReference>
<dbReference type="SMART" id="SM00268">
    <property type="entry name" value="ACTIN"/>
    <property type="match status" value="1"/>
</dbReference>
<evidence type="ECO:0008006" key="4">
    <source>
        <dbReference type="Google" id="ProtNLM"/>
    </source>
</evidence>
<protein>
    <recommendedName>
        <fullName evidence="4">Actin-like protein</fullName>
    </recommendedName>
</protein>
<organism evidence="2 3">
    <name type="scientific">Humicola insolens</name>
    <name type="common">Soft-rot fungus</name>
    <dbReference type="NCBI Taxonomy" id="85995"/>
    <lineage>
        <taxon>Eukaryota</taxon>
        <taxon>Fungi</taxon>
        <taxon>Dikarya</taxon>
        <taxon>Ascomycota</taxon>
        <taxon>Pezizomycotina</taxon>
        <taxon>Sordariomycetes</taxon>
        <taxon>Sordariomycetidae</taxon>
        <taxon>Sordariales</taxon>
        <taxon>Chaetomiaceae</taxon>
        <taxon>Mycothermus</taxon>
    </lineage>
</organism>
<dbReference type="PRINTS" id="PR00190">
    <property type="entry name" value="ACTIN"/>
</dbReference>
<dbReference type="Gene3D" id="3.90.640.10">
    <property type="entry name" value="Actin, Chain A, domain 4"/>
    <property type="match status" value="1"/>
</dbReference>
<evidence type="ECO:0000313" key="2">
    <source>
        <dbReference type="EMBL" id="KAL1838221.1"/>
    </source>
</evidence>
<evidence type="ECO:0000256" key="1">
    <source>
        <dbReference type="RuleBase" id="RU000487"/>
    </source>
</evidence>
<dbReference type="Proteomes" id="UP001583172">
    <property type="component" value="Unassembled WGS sequence"/>
</dbReference>
<dbReference type="PANTHER" id="PTHR11937">
    <property type="entry name" value="ACTIN"/>
    <property type="match status" value="1"/>
</dbReference>
<sequence length="408" mass="45488">MAETLHNAPIVLDNGSGTIRAGFAGEDVPKCVFPSWVGRPKHLRVLAGALEGEVFIGQKAATELRGLLKIHYPLEHGIVTDWDDMEKIWAYVYDEGLKTLSEEHPVLLTEPPLNPRSNRDTAAQILFETFNVPALYTSIQAVLSLYASGRTTGVVLDSGDGVSHAVPVYQGFTVPNSIRRIDVAGRDVTEYLQTLLRKSGYVFHTSAEKEVVRLIKEAVTYIAKDPRKEEKEWAAAKLDPGRIAEYVLPDGNKLKIGPERFRAPEILFDPEIIGLEYPGVHQIVVDSINRTDLDLRKDLYSNIVLSGGSTLTKGFGDRLLSEVQRVAVKDMRIKIFAPPERKYSTWIGGSILAGLSTFRKMWVSIDDWHENPDIIHTKFTRDQTPERLLRALPAELAELARLSESPSP</sequence>
<dbReference type="PROSITE" id="PS01132">
    <property type="entry name" value="ACTINS_ACT_LIKE"/>
    <property type="match status" value="1"/>
</dbReference>
<dbReference type="InterPro" id="IPR004000">
    <property type="entry name" value="Actin"/>
</dbReference>
<dbReference type="SUPFAM" id="SSF53067">
    <property type="entry name" value="Actin-like ATPase domain"/>
    <property type="match status" value="2"/>
</dbReference>
<dbReference type="Pfam" id="PF00022">
    <property type="entry name" value="Actin"/>
    <property type="match status" value="1"/>
</dbReference>
<gene>
    <name evidence="2" type="ORF">VTJ49DRAFT_2919</name>
</gene>
<comment type="similarity">
    <text evidence="1">Belongs to the actin family.</text>
</comment>
<keyword evidence="3" id="KW-1185">Reference proteome</keyword>
<evidence type="ECO:0000313" key="3">
    <source>
        <dbReference type="Proteomes" id="UP001583172"/>
    </source>
</evidence>
<comment type="caution">
    <text evidence="2">The sequence shown here is derived from an EMBL/GenBank/DDBJ whole genome shotgun (WGS) entry which is preliminary data.</text>
</comment>
<name>A0ABR3V928_HUMIN</name>
<accession>A0ABR3V928</accession>